<evidence type="ECO:0000256" key="1">
    <source>
        <dbReference type="ARBA" id="ARBA00022723"/>
    </source>
</evidence>
<gene>
    <name evidence="5" type="ORF">HAX54_042874</name>
</gene>
<keyword evidence="3" id="KW-0812">Transmembrane</keyword>
<dbReference type="Proteomes" id="UP000823775">
    <property type="component" value="Unassembled WGS sequence"/>
</dbReference>
<name>A0ABS8W1K6_DATST</name>
<dbReference type="Gene3D" id="1.10.1410.10">
    <property type="match status" value="1"/>
</dbReference>
<keyword evidence="3" id="KW-1133">Transmembrane helix</keyword>
<feature type="transmembrane region" description="Helical" evidence="3">
    <location>
        <begin position="20"/>
        <end position="42"/>
    </location>
</feature>
<keyword evidence="3" id="KW-0472">Membrane</keyword>
<accession>A0ABS8W1K6</accession>
<evidence type="ECO:0000313" key="5">
    <source>
        <dbReference type="EMBL" id="MCE2055556.1"/>
    </source>
</evidence>
<evidence type="ECO:0000256" key="2">
    <source>
        <dbReference type="ARBA" id="ARBA00022842"/>
    </source>
</evidence>
<evidence type="ECO:0000313" key="6">
    <source>
        <dbReference type="Proteomes" id="UP000823775"/>
    </source>
</evidence>
<evidence type="ECO:0000259" key="4">
    <source>
        <dbReference type="Pfam" id="PF03828"/>
    </source>
</evidence>
<dbReference type="Pfam" id="PF03828">
    <property type="entry name" value="PAP_assoc"/>
    <property type="match status" value="1"/>
</dbReference>
<dbReference type="SUPFAM" id="SSF81631">
    <property type="entry name" value="PAP/OAS1 substrate-binding domain"/>
    <property type="match status" value="1"/>
</dbReference>
<reference evidence="5 6" key="1">
    <citation type="journal article" date="2021" name="BMC Genomics">
        <title>Datura genome reveals duplications of psychoactive alkaloid biosynthetic genes and high mutation rate following tissue culture.</title>
        <authorList>
            <person name="Rajewski A."/>
            <person name="Carter-House D."/>
            <person name="Stajich J."/>
            <person name="Litt A."/>
        </authorList>
    </citation>
    <scope>NUCLEOTIDE SEQUENCE [LARGE SCALE GENOMIC DNA]</scope>
    <source>
        <strain evidence="5">AR-01</strain>
    </source>
</reference>
<dbReference type="PANTHER" id="PTHR23092:SF15">
    <property type="entry name" value="INACTIVE NON-CANONICAL POLY(A) RNA POLYMERASE PROTEIN TRF4-2-RELATED"/>
    <property type="match status" value="1"/>
</dbReference>
<comment type="caution">
    <text evidence="5">The sequence shown here is derived from an EMBL/GenBank/DDBJ whole genome shotgun (WGS) entry which is preliminary data.</text>
</comment>
<keyword evidence="2" id="KW-0460">Magnesium</keyword>
<dbReference type="InterPro" id="IPR002058">
    <property type="entry name" value="PAP_assoc"/>
</dbReference>
<dbReference type="PANTHER" id="PTHR23092">
    <property type="entry name" value="POLY(A) RNA POLYMERASE"/>
    <property type="match status" value="1"/>
</dbReference>
<protein>
    <recommendedName>
        <fullName evidence="4">PAP-associated domain-containing protein</fullName>
    </recommendedName>
</protein>
<dbReference type="EMBL" id="JACEIK010006350">
    <property type="protein sequence ID" value="MCE2055556.1"/>
    <property type="molecule type" value="Genomic_DNA"/>
</dbReference>
<organism evidence="5 6">
    <name type="scientific">Datura stramonium</name>
    <name type="common">Jimsonweed</name>
    <name type="synonym">Common thornapple</name>
    <dbReference type="NCBI Taxonomy" id="4076"/>
    <lineage>
        <taxon>Eukaryota</taxon>
        <taxon>Viridiplantae</taxon>
        <taxon>Streptophyta</taxon>
        <taxon>Embryophyta</taxon>
        <taxon>Tracheophyta</taxon>
        <taxon>Spermatophyta</taxon>
        <taxon>Magnoliopsida</taxon>
        <taxon>eudicotyledons</taxon>
        <taxon>Gunneridae</taxon>
        <taxon>Pentapetalae</taxon>
        <taxon>asterids</taxon>
        <taxon>lamiids</taxon>
        <taxon>Solanales</taxon>
        <taxon>Solanaceae</taxon>
        <taxon>Solanoideae</taxon>
        <taxon>Datureae</taxon>
        <taxon>Datura</taxon>
    </lineage>
</organism>
<keyword evidence="6" id="KW-1185">Reference proteome</keyword>
<keyword evidence="1" id="KW-0479">Metal-binding</keyword>
<dbReference type="InterPro" id="IPR045862">
    <property type="entry name" value="Trf4-like"/>
</dbReference>
<proteinExistence type="predicted"/>
<evidence type="ECO:0000256" key="3">
    <source>
        <dbReference type="SAM" id="Phobius"/>
    </source>
</evidence>
<feature type="domain" description="PAP-associated" evidence="4">
    <location>
        <begin position="67"/>
        <end position="97"/>
    </location>
</feature>
<sequence>MSRLLADDKVSIFPALAHSLLILQVYTGGIGLALLVMLIAMLQDITAAPFSHDRKNHRNGQASVEQNLGILLVNFFDIYGRKLNTSDVGVSCNGEGTSS</sequence>